<dbReference type="EMBL" id="FUZA01000002">
    <property type="protein sequence ID" value="SKB79116.1"/>
    <property type="molecule type" value="Genomic_DNA"/>
</dbReference>
<dbReference type="AlphaFoldDB" id="A0A1T5E5M6"/>
<evidence type="ECO:0000256" key="4">
    <source>
        <dbReference type="ARBA" id="ARBA00022692"/>
    </source>
</evidence>
<dbReference type="Pfam" id="PF07715">
    <property type="entry name" value="Plug"/>
    <property type="match status" value="1"/>
</dbReference>
<keyword evidence="10" id="KW-1185">Reference proteome</keyword>
<evidence type="ECO:0000313" key="9">
    <source>
        <dbReference type="EMBL" id="SKB79116.1"/>
    </source>
</evidence>
<organism evidence="9 10">
    <name type="scientific">Dyadobacter psychrophilus</name>
    <dbReference type="NCBI Taxonomy" id="651661"/>
    <lineage>
        <taxon>Bacteria</taxon>
        <taxon>Pseudomonadati</taxon>
        <taxon>Bacteroidota</taxon>
        <taxon>Cytophagia</taxon>
        <taxon>Cytophagales</taxon>
        <taxon>Spirosomataceae</taxon>
        <taxon>Dyadobacter</taxon>
    </lineage>
</organism>
<dbReference type="InterPro" id="IPR011662">
    <property type="entry name" value="Secretin/TonB_short_N"/>
</dbReference>
<dbReference type="InterPro" id="IPR036942">
    <property type="entry name" value="Beta-barrel_TonB_sf"/>
</dbReference>
<evidence type="ECO:0000256" key="3">
    <source>
        <dbReference type="ARBA" id="ARBA00022452"/>
    </source>
</evidence>
<sequence length="1122" mass="121578">MKKRIRLHPLILQIMRITVLQSILLCVGISLGYAHEGRTQDLLDRSITIKVENTEIRKILTQIEAQAKVEFVYSSNAIGANRKINVVAVNKKLSEVLSMALKPLNISYSIVGGQIMLQKIPEKPAPGNPEKEEAAIIDKQISGKISDSKGGALPGVSIVLKGSQQGTISDANGAFSINVPDENAVLVFSFVGYTSQEIAVTNQSSIEVVLGDDEKSLDELIVVGYGKQSNRQLSSSISTVSGKDLADLPVSQFTQKLQGKLAGVQISQATGTPGAGMTVRIRGAASITAGADPLYVVDGNPIVGGISNINPNEIESISVLKDASATALYGSRAANGVVLIETKKAVAGQTRIDYSTYFGFQQVPQRGRPDMMDAREFATWRKELAIERGLDVDPVFQNPEQYGAGTNWYDAITRTAPMTDHSLSLSTGSEKFSTTATAGFLSQDGVVVGSGYKRYSLRVNTNFRPHEKFNIGLNVAPTYATNTNTGVDNVGGAFNEALQTSPLAPLRNPDGTLTLTAFSPGMFATPNYARTLTDRVVNNKDIRILSNMYAEYQPLKGLYLRTSGNIDMGSSRGFVFNGTTTGERGVGLYKTPTSVLNQGSYLSWVNENTVNYQKEVGQHSFDALIGFTAQKFREDASAVNGSNYPDDKVQTISAAGTITASSGVQEWSLLSYLARLNYNYKGKYLVSASIRRDGSSRFGVENRWGNFPSLSLGWILSEESFLASIKTISFLKLRASYGITGNFNIGNYTHIPTISTANYVFGGALAGGRRVDNLADQGIGWESNEQFNIGLDLNLLNDRINFTYNYYRKNTSDLLFNVGVPRASGYGNIQTNIGGLKFWGHEFSVSTSNVQREHLRWNTDFNISFDRNEVVSLGNKTSRLITGPGSGVIGGSHITTVGQPVGMLYGMDHLGVYKDQADFDSSPKHTTSQVGTAKFRDVNEDGIITVDDATIIGNPHPKFIFGMTNTLQYKSFDFSATISGTYGNDILRGSEQTLTNLDGVFNVLADVKDRWRSPENPGKGRYGSLAAGTTGLERDWWGSHMVYKASHISINNVTLGYAIPLKTTKGLKRLRAYASVQQLHIFTKYPGSNPQVAVSTASTGLGIDGGSYPVPRTYTLGVNVGF</sequence>
<accession>A0A1T5E5M6</accession>
<evidence type="ECO:0000256" key="5">
    <source>
        <dbReference type="ARBA" id="ARBA00023136"/>
    </source>
</evidence>
<keyword evidence="3 7" id="KW-1134">Transmembrane beta strand</keyword>
<evidence type="ECO:0000259" key="8">
    <source>
        <dbReference type="SMART" id="SM00965"/>
    </source>
</evidence>
<reference evidence="10" key="1">
    <citation type="submission" date="2017-02" db="EMBL/GenBank/DDBJ databases">
        <authorList>
            <person name="Varghese N."/>
            <person name="Submissions S."/>
        </authorList>
    </citation>
    <scope>NUCLEOTIDE SEQUENCE [LARGE SCALE GENOMIC DNA]</scope>
    <source>
        <strain evidence="10">DSM 22270</strain>
    </source>
</reference>
<dbReference type="Proteomes" id="UP000190897">
    <property type="component" value="Unassembled WGS sequence"/>
</dbReference>
<dbReference type="InterPro" id="IPR037066">
    <property type="entry name" value="Plug_dom_sf"/>
</dbReference>
<dbReference type="InterPro" id="IPR008969">
    <property type="entry name" value="CarboxyPept-like_regulatory"/>
</dbReference>
<dbReference type="InterPro" id="IPR023997">
    <property type="entry name" value="TonB-dep_OMP_SusC/RagA_CS"/>
</dbReference>
<dbReference type="SUPFAM" id="SSF49464">
    <property type="entry name" value="Carboxypeptidase regulatory domain-like"/>
    <property type="match status" value="1"/>
</dbReference>
<dbReference type="InterPro" id="IPR012910">
    <property type="entry name" value="Plug_dom"/>
</dbReference>
<dbReference type="SUPFAM" id="SSF56935">
    <property type="entry name" value="Porins"/>
    <property type="match status" value="1"/>
</dbReference>
<dbReference type="Gene3D" id="2.170.130.10">
    <property type="entry name" value="TonB-dependent receptor, plug domain"/>
    <property type="match status" value="1"/>
</dbReference>
<dbReference type="STRING" id="651661.SAMN05660293_02169"/>
<comment type="subcellular location">
    <subcellularLocation>
        <location evidence="1 7">Cell outer membrane</location>
        <topology evidence="1 7">Multi-pass membrane protein</topology>
    </subcellularLocation>
</comment>
<evidence type="ECO:0000313" key="10">
    <source>
        <dbReference type="Proteomes" id="UP000190897"/>
    </source>
</evidence>
<dbReference type="Gene3D" id="2.60.40.1120">
    <property type="entry name" value="Carboxypeptidase-like, regulatory domain"/>
    <property type="match status" value="1"/>
</dbReference>
<dbReference type="NCBIfam" id="TIGR04057">
    <property type="entry name" value="SusC_RagA_signa"/>
    <property type="match status" value="1"/>
</dbReference>
<keyword evidence="4 7" id="KW-0812">Transmembrane</keyword>
<feature type="domain" description="Secretin/TonB short N-terminal" evidence="8">
    <location>
        <begin position="69"/>
        <end position="120"/>
    </location>
</feature>
<dbReference type="SMART" id="SM00965">
    <property type="entry name" value="STN"/>
    <property type="match status" value="1"/>
</dbReference>
<comment type="similarity">
    <text evidence="7">Belongs to the TonB-dependent receptor family.</text>
</comment>
<evidence type="ECO:0000256" key="6">
    <source>
        <dbReference type="ARBA" id="ARBA00023237"/>
    </source>
</evidence>
<dbReference type="Gene3D" id="2.40.170.20">
    <property type="entry name" value="TonB-dependent receptor, beta-barrel domain"/>
    <property type="match status" value="1"/>
</dbReference>
<keyword evidence="2 7" id="KW-0813">Transport</keyword>
<keyword evidence="6 7" id="KW-0998">Cell outer membrane</keyword>
<dbReference type="Pfam" id="PF13715">
    <property type="entry name" value="CarbopepD_reg_2"/>
    <property type="match status" value="1"/>
</dbReference>
<evidence type="ECO:0000256" key="7">
    <source>
        <dbReference type="PROSITE-ProRule" id="PRU01360"/>
    </source>
</evidence>
<name>A0A1T5E5M6_9BACT</name>
<evidence type="ECO:0000256" key="2">
    <source>
        <dbReference type="ARBA" id="ARBA00022448"/>
    </source>
</evidence>
<keyword evidence="5 7" id="KW-0472">Membrane</keyword>
<dbReference type="InterPro" id="IPR039426">
    <property type="entry name" value="TonB-dep_rcpt-like"/>
</dbReference>
<dbReference type="PROSITE" id="PS52016">
    <property type="entry name" value="TONB_DEPENDENT_REC_3"/>
    <property type="match status" value="1"/>
</dbReference>
<dbReference type="OrthoDB" id="9768177at2"/>
<dbReference type="GO" id="GO:0009279">
    <property type="term" value="C:cell outer membrane"/>
    <property type="evidence" value="ECO:0007669"/>
    <property type="project" value="UniProtKB-SubCell"/>
</dbReference>
<proteinExistence type="inferred from homology"/>
<dbReference type="Pfam" id="PF07660">
    <property type="entry name" value="STN"/>
    <property type="match status" value="1"/>
</dbReference>
<dbReference type="NCBIfam" id="TIGR04056">
    <property type="entry name" value="OMP_RagA_SusC"/>
    <property type="match status" value="1"/>
</dbReference>
<gene>
    <name evidence="9" type="ORF">SAMN05660293_02169</name>
</gene>
<dbReference type="InterPro" id="IPR023996">
    <property type="entry name" value="TonB-dep_OMP_SusC/RagA"/>
</dbReference>
<protein>
    <submittedName>
        <fullName evidence="9">TonB-linked outer membrane protein, SusC/RagA family</fullName>
    </submittedName>
</protein>
<evidence type="ECO:0000256" key="1">
    <source>
        <dbReference type="ARBA" id="ARBA00004571"/>
    </source>
</evidence>